<reference evidence="4" key="1">
    <citation type="submission" date="2011-05" db="EMBL/GenBank/DDBJ databases">
        <authorList>
            <person name="Richards S.R."/>
            <person name="Qu J."/>
            <person name="Jiang H."/>
            <person name="Jhangiani S.N."/>
            <person name="Agravi P."/>
            <person name="Goodspeed R."/>
            <person name="Gross S."/>
            <person name="Mandapat C."/>
            <person name="Jackson L."/>
            <person name="Mathew T."/>
            <person name="Pu L."/>
            <person name="Thornton R."/>
            <person name="Saada N."/>
            <person name="Wilczek-Boney K.B."/>
            <person name="Lee S."/>
            <person name="Kovar C."/>
            <person name="Wu Y."/>
            <person name="Scherer S.E."/>
            <person name="Worley K.C."/>
            <person name="Muzny D.M."/>
            <person name="Gibbs R."/>
        </authorList>
    </citation>
    <scope>NUCLEOTIDE SEQUENCE</scope>
    <source>
        <strain evidence="4">Brora</strain>
    </source>
</reference>
<dbReference type="Proteomes" id="UP000014500">
    <property type="component" value="Unassembled WGS sequence"/>
</dbReference>
<organism evidence="3 4">
    <name type="scientific">Strigamia maritima</name>
    <name type="common">European centipede</name>
    <name type="synonym">Geophilus maritimus</name>
    <dbReference type="NCBI Taxonomy" id="126957"/>
    <lineage>
        <taxon>Eukaryota</taxon>
        <taxon>Metazoa</taxon>
        <taxon>Ecdysozoa</taxon>
        <taxon>Arthropoda</taxon>
        <taxon>Myriapoda</taxon>
        <taxon>Chilopoda</taxon>
        <taxon>Pleurostigmophora</taxon>
        <taxon>Geophilomorpha</taxon>
        <taxon>Linotaeniidae</taxon>
        <taxon>Strigamia</taxon>
    </lineage>
</organism>
<comment type="similarity">
    <text evidence="1">Belongs to the TIP41 family.</text>
</comment>
<dbReference type="STRING" id="126957.T1J0R9"/>
<protein>
    <recommendedName>
        <fullName evidence="2">TIP41-like protein</fullName>
    </recommendedName>
</protein>
<evidence type="ECO:0000256" key="2">
    <source>
        <dbReference type="ARBA" id="ARBA00018951"/>
    </source>
</evidence>
<dbReference type="PANTHER" id="PTHR21021">
    <property type="entry name" value="GAF/PUTATIVE CYTOSKELETAL PROTEIN"/>
    <property type="match status" value="1"/>
</dbReference>
<dbReference type="GO" id="GO:0005829">
    <property type="term" value="C:cytosol"/>
    <property type="evidence" value="ECO:0007669"/>
    <property type="project" value="TreeGrafter"/>
</dbReference>
<keyword evidence="4" id="KW-1185">Reference proteome</keyword>
<dbReference type="InterPro" id="IPR007303">
    <property type="entry name" value="TIP41-like"/>
</dbReference>
<dbReference type="OMA" id="DMILFED"/>
<sequence>MSAATATASETLTDLGSLRDFSYPPWKISVRKNHILKSNCSMPNLCPRGDEGGGDDKKLCTFCRYNTSLNLPSYPEMLFADNLLRIEHELGFGIEFQPLDALLLVNDKQDLIKVAVAKAWKEARANSEHITDVVKPFDWTFTTNYKGNLIGKNGKLEVSPTEQRIDLEKLKQTEKILFYDEIHLFEDELADHGASSCTIKIRVMPSGFFVLHRFYLRVDDVLIRINDTRLHYELGNDHLLREYSSRESFIEDLRVPSSMFLNPNEIWTHLTLKEESIEKLRFPT</sequence>
<dbReference type="GO" id="GO:0031929">
    <property type="term" value="P:TOR signaling"/>
    <property type="evidence" value="ECO:0007669"/>
    <property type="project" value="TreeGrafter"/>
</dbReference>
<dbReference type="Pfam" id="PF04176">
    <property type="entry name" value="TIP41"/>
    <property type="match status" value="1"/>
</dbReference>
<dbReference type="eggNOG" id="KOG3224">
    <property type="taxonomic scope" value="Eukaryota"/>
</dbReference>
<dbReference type="PhylomeDB" id="T1J0R9"/>
<reference evidence="3" key="2">
    <citation type="submission" date="2015-02" db="UniProtKB">
        <authorList>
            <consortium name="EnsemblMetazoa"/>
        </authorList>
    </citation>
    <scope>IDENTIFICATION</scope>
</reference>
<evidence type="ECO:0000313" key="3">
    <source>
        <dbReference type="EnsemblMetazoa" id="SMAR007126-PA"/>
    </source>
</evidence>
<evidence type="ECO:0000256" key="1">
    <source>
        <dbReference type="ARBA" id="ARBA00006658"/>
    </source>
</evidence>
<dbReference type="EnsemblMetazoa" id="SMAR007126-RA">
    <property type="protein sequence ID" value="SMAR007126-PA"/>
    <property type="gene ID" value="SMAR007126"/>
</dbReference>
<evidence type="ECO:0000313" key="4">
    <source>
        <dbReference type="Proteomes" id="UP000014500"/>
    </source>
</evidence>
<dbReference type="InterPro" id="IPR051330">
    <property type="entry name" value="Phosphatase_reg/MetRdx"/>
</dbReference>
<proteinExistence type="inferred from homology"/>
<accession>T1J0R9</accession>
<name>T1J0R9_STRMM</name>
<dbReference type="HOGENOM" id="CLU_039187_2_0_1"/>
<dbReference type="EMBL" id="JH431739">
    <property type="status" value="NOT_ANNOTATED_CDS"/>
    <property type="molecule type" value="Genomic_DNA"/>
</dbReference>
<dbReference type="PANTHER" id="PTHR21021:SF16">
    <property type="entry name" value="TIP41-LIKE PROTEIN"/>
    <property type="match status" value="1"/>
</dbReference>
<dbReference type="AlphaFoldDB" id="T1J0R9"/>